<name>A0AAV9XS04_9PEZI</name>
<keyword evidence="3 7" id="KW-0479">Metal-binding</keyword>
<evidence type="ECO:0000256" key="8">
    <source>
        <dbReference type="RuleBase" id="RU000461"/>
    </source>
</evidence>
<evidence type="ECO:0000256" key="9">
    <source>
        <dbReference type="SAM" id="Phobius"/>
    </source>
</evidence>
<evidence type="ECO:0008006" key="12">
    <source>
        <dbReference type="Google" id="ProtNLM"/>
    </source>
</evidence>
<dbReference type="AlphaFoldDB" id="A0AAV9XS04"/>
<dbReference type="PRINTS" id="PR00385">
    <property type="entry name" value="P450"/>
</dbReference>
<dbReference type="PRINTS" id="PR00463">
    <property type="entry name" value="EP450I"/>
</dbReference>
<evidence type="ECO:0000313" key="10">
    <source>
        <dbReference type="EMBL" id="KAK6544880.1"/>
    </source>
</evidence>
<keyword evidence="6 8" id="KW-0503">Monooxygenase</keyword>
<dbReference type="Pfam" id="PF00067">
    <property type="entry name" value="p450"/>
    <property type="match status" value="1"/>
</dbReference>
<dbReference type="InterPro" id="IPR017972">
    <property type="entry name" value="Cyt_P450_CS"/>
</dbReference>
<proteinExistence type="inferred from homology"/>
<feature type="transmembrane region" description="Helical" evidence="9">
    <location>
        <begin position="6"/>
        <end position="25"/>
    </location>
</feature>
<organism evidence="10 11">
    <name type="scientific">Orbilia ellipsospora</name>
    <dbReference type="NCBI Taxonomy" id="2528407"/>
    <lineage>
        <taxon>Eukaryota</taxon>
        <taxon>Fungi</taxon>
        <taxon>Dikarya</taxon>
        <taxon>Ascomycota</taxon>
        <taxon>Pezizomycotina</taxon>
        <taxon>Orbiliomycetes</taxon>
        <taxon>Orbiliales</taxon>
        <taxon>Orbiliaceae</taxon>
        <taxon>Orbilia</taxon>
    </lineage>
</organism>
<dbReference type="InterPro" id="IPR002401">
    <property type="entry name" value="Cyt_P450_E_grp-I"/>
</dbReference>
<dbReference type="InterPro" id="IPR036396">
    <property type="entry name" value="Cyt_P450_sf"/>
</dbReference>
<keyword evidence="4 8" id="KW-0560">Oxidoreductase</keyword>
<keyword evidence="5 7" id="KW-0408">Iron</keyword>
<evidence type="ECO:0000313" key="11">
    <source>
        <dbReference type="Proteomes" id="UP001365542"/>
    </source>
</evidence>
<dbReference type="GO" id="GO:0016705">
    <property type="term" value="F:oxidoreductase activity, acting on paired donors, with incorporation or reduction of molecular oxygen"/>
    <property type="evidence" value="ECO:0007669"/>
    <property type="project" value="InterPro"/>
</dbReference>
<dbReference type="EMBL" id="JAVHJO010000001">
    <property type="protein sequence ID" value="KAK6544880.1"/>
    <property type="molecule type" value="Genomic_DNA"/>
</dbReference>
<evidence type="ECO:0000256" key="6">
    <source>
        <dbReference type="ARBA" id="ARBA00023033"/>
    </source>
</evidence>
<sequence length="584" mass="67342">MIFGIFSYAQVALGLLVVNIIYPLYRLRVNRQKAIATGLPYVYTAAYEWSVSWLLLRDIIHPVLQKLNLDWLVKYSGPSWNFYAKNTVHEKLGDIFCVVSPGGLSVFVGDPDVICEITKKRTKFPRPVKSVVKVMGYFGPSILSSEHDEWRFHRRVTNKTFTEPNHKVVWYDSLYQASAMRDEWISNLDQKTSTKEGIVFKMGSDCMKLALHVVTLASFGVQMPWTSQKEGPPPGYEMTFREASEFFLENLQFMAYCPKWLYKYGPKMCQDAGVAVKNMRRHMMELISIEDEKLQNGQDGKNLLSAMLQTDDPEARVHADQVHDSLSASKSGVRKDFVMGNSAIFLLAGHETSARSLEYALFLFAMHPDVQEEIFEEIDGILEGVGNIYDLKYEEVFPKMVKTSGVLYEATRLFPVTPYIPKSTEDVTNSWFIYKDKRYDIPPDSMVALNAIGVHYNPLYWPDPYTFKPSRWYQTHKQEPVKAEIQDTSRVSSSNFDAARLYKRGTYLGFGEGPRNCPGKRFAQVEIMATFLALFREHRMELVIEPWETRQEAFERAWGALQRSKMVITLNLFEEIKVRLVYRK</sequence>
<dbReference type="GO" id="GO:0020037">
    <property type="term" value="F:heme binding"/>
    <property type="evidence" value="ECO:0007669"/>
    <property type="project" value="InterPro"/>
</dbReference>
<dbReference type="GO" id="GO:0004497">
    <property type="term" value="F:monooxygenase activity"/>
    <property type="evidence" value="ECO:0007669"/>
    <property type="project" value="UniProtKB-KW"/>
</dbReference>
<keyword evidence="11" id="KW-1185">Reference proteome</keyword>
<keyword evidence="9" id="KW-0472">Membrane</keyword>
<dbReference type="GO" id="GO:0005506">
    <property type="term" value="F:iron ion binding"/>
    <property type="evidence" value="ECO:0007669"/>
    <property type="project" value="InterPro"/>
</dbReference>
<evidence type="ECO:0000256" key="5">
    <source>
        <dbReference type="ARBA" id="ARBA00023004"/>
    </source>
</evidence>
<evidence type="ECO:0000256" key="1">
    <source>
        <dbReference type="ARBA" id="ARBA00010617"/>
    </source>
</evidence>
<comment type="similarity">
    <text evidence="1 8">Belongs to the cytochrome P450 family.</text>
</comment>
<dbReference type="SUPFAM" id="SSF48264">
    <property type="entry name" value="Cytochrome P450"/>
    <property type="match status" value="1"/>
</dbReference>
<keyword evidence="9" id="KW-0812">Transmembrane</keyword>
<protein>
    <recommendedName>
        <fullName evidence="12">Cytochrome P450</fullName>
    </recommendedName>
</protein>
<evidence type="ECO:0000256" key="2">
    <source>
        <dbReference type="ARBA" id="ARBA00022617"/>
    </source>
</evidence>
<dbReference type="Gene3D" id="1.10.630.10">
    <property type="entry name" value="Cytochrome P450"/>
    <property type="match status" value="1"/>
</dbReference>
<comment type="caution">
    <text evidence="10">The sequence shown here is derived from an EMBL/GenBank/DDBJ whole genome shotgun (WGS) entry which is preliminary data.</text>
</comment>
<keyword evidence="2 7" id="KW-0349">Heme</keyword>
<evidence type="ECO:0000256" key="3">
    <source>
        <dbReference type="ARBA" id="ARBA00022723"/>
    </source>
</evidence>
<dbReference type="PANTHER" id="PTHR24291">
    <property type="entry name" value="CYTOCHROME P450 FAMILY 4"/>
    <property type="match status" value="1"/>
</dbReference>
<dbReference type="Proteomes" id="UP001365542">
    <property type="component" value="Unassembled WGS sequence"/>
</dbReference>
<evidence type="ECO:0000256" key="7">
    <source>
        <dbReference type="PIRSR" id="PIRSR602401-1"/>
    </source>
</evidence>
<gene>
    <name evidence="10" type="ORF">TWF694_001559</name>
</gene>
<keyword evidence="9" id="KW-1133">Transmembrane helix</keyword>
<dbReference type="PANTHER" id="PTHR24291:SF50">
    <property type="entry name" value="BIFUNCTIONAL ALBAFLAVENONE MONOOXYGENASE_TERPENE SYNTHASE"/>
    <property type="match status" value="1"/>
</dbReference>
<dbReference type="InterPro" id="IPR001128">
    <property type="entry name" value="Cyt_P450"/>
</dbReference>
<accession>A0AAV9XS04</accession>
<dbReference type="InterPro" id="IPR050196">
    <property type="entry name" value="Cytochrome_P450_Monoox"/>
</dbReference>
<reference evidence="10 11" key="1">
    <citation type="submission" date="2019-10" db="EMBL/GenBank/DDBJ databases">
        <authorList>
            <person name="Palmer J.M."/>
        </authorList>
    </citation>
    <scope>NUCLEOTIDE SEQUENCE [LARGE SCALE GENOMIC DNA]</scope>
    <source>
        <strain evidence="10 11">TWF694</strain>
    </source>
</reference>
<feature type="binding site" description="axial binding residue" evidence="7">
    <location>
        <position position="517"/>
    </location>
    <ligand>
        <name>heme</name>
        <dbReference type="ChEBI" id="CHEBI:30413"/>
    </ligand>
    <ligandPart>
        <name>Fe</name>
        <dbReference type="ChEBI" id="CHEBI:18248"/>
    </ligandPart>
</feature>
<dbReference type="PROSITE" id="PS00086">
    <property type="entry name" value="CYTOCHROME_P450"/>
    <property type="match status" value="1"/>
</dbReference>
<comment type="cofactor">
    <cofactor evidence="7">
        <name>heme</name>
        <dbReference type="ChEBI" id="CHEBI:30413"/>
    </cofactor>
</comment>
<evidence type="ECO:0000256" key="4">
    <source>
        <dbReference type="ARBA" id="ARBA00023002"/>
    </source>
</evidence>